<sequence length="258" mass="29496">MPRDNLIYPTASGDYFCIPCDRFFVSQAAAAAHCANAAAHRGEWCQKCEWLFVDDHALTQHQEDSSRHAVCHLCPLDLDSDTDLSAHQTAVHFLCQDCGIESPSAWHLQFHMDYLHPNRDVSVNQAHNNRRYIDSSGEDSASDTSTQNGDFECYGCTAGFDDTISVMKHLESGACASGVTGPEIEKWAYGYSKKHKLQYDNRKDEHWRFRCPICRSESVFRFFSAWMAHNLACHRNKSHHKVDWILEHLRSKVEELNN</sequence>
<dbReference type="SMART" id="SM00355">
    <property type="entry name" value="ZnF_C2H2"/>
    <property type="match status" value="5"/>
</dbReference>
<dbReference type="OrthoDB" id="6105938at2759"/>
<proteinExistence type="predicted"/>
<reference evidence="2 3" key="1">
    <citation type="submission" date="2015-06" db="EMBL/GenBank/DDBJ databases">
        <title>Draft genome of the ant-associated black yeast Phialophora attae CBS 131958.</title>
        <authorList>
            <person name="Moreno L.F."/>
            <person name="Stielow B.J."/>
            <person name="de Hoog S."/>
            <person name="Vicente V.A."/>
            <person name="Weiss V.A."/>
            <person name="de Vries M."/>
            <person name="Cruz L.M."/>
            <person name="Souza E.M."/>
        </authorList>
    </citation>
    <scope>NUCLEOTIDE SEQUENCE [LARGE SCALE GENOMIC DNA]</scope>
    <source>
        <strain evidence="2 3">CBS 131958</strain>
    </source>
</reference>
<evidence type="ECO:0000259" key="1">
    <source>
        <dbReference type="SMART" id="SM00355"/>
    </source>
</evidence>
<feature type="domain" description="C2H2-type" evidence="1">
    <location>
        <begin position="43"/>
        <end position="68"/>
    </location>
</feature>
<accession>A0A0N1H0P9</accession>
<protein>
    <recommendedName>
        <fullName evidence="1">C2H2-type domain-containing protein</fullName>
    </recommendedName>
</protein>
<evidence type="ECO:0000313" key="2">
    <source>
        <dbReference type="EMBL" id="KPI37564.1"/>
    </source>
</evidence>
<feature type="domain" description="C2H2-type" evidence="1">
    <location>
        <begin position="15"/>
        <end position="40"/>
    </location>
</feature>
<feature type="domain" description="C2H2-type" evidence="1">
    <location>
        <begin position="209"/>
        <end position="234"/>
    </location>
</feature>
<name>A0A0N1H0P9_9EURO</name>
<dbReference type="InterPro" id="IPR013087">
    <property type="entry name" value="Znf_C2H2_type"/>
</dbReference>
<dbReference type="STRING" id="1664694.A0A0N1H0P9"/>
<feature type="domain" description="C2H2-type" evidence="1">
    <location>
        <begin position="69"/>
        <end position="92"/>
    </location>
</feature>
<evidence type="ECO:0000313" key="3">
    <source>
        <dbReference type="Proteomes" id="UP000038010"/>
    </source>
</evidence>
<dbReference type="Proteomes" id="UP000038010">
    <property type="component" value="Unassembled WGS sequence"/>
</dbReference>
<gene>
    <name evidence="2" type="ORF">AB675_3980</name>
</gene>
<dbReference type="EMBL" id="LFJN01000023">
    <property type="protein sequence ID" value="KPI37564.1"/>
    <property type="molecule type" value="Genomic_DNA"/>
</dbReference>
<dbReference type="RefSeq" id="XP_017997527.1">
    <property type="nucleotide sequence ID" value="XM_018144081.1"/>
</dbReference>
<feature type="domain" description="C2H2-type" evidence="1">
    <location>
        <begin position="93"/>
        <end position="116"/>
    </location>
</feature>
<organism evidence="2 3">
    <name type="scientific">Cyphellophora attinorum</name>
    <dbReference type="NCBI Taxonomy" id="1664694"/>
    <lineage>
        <taxon>Eukaryota</taxon>
        <taxon>Fungi</taxon>
        <taxon>Dikarya</taxon>
        <taxon>Ascomycota</taxon>
        <taxon>Pezizomycotina</taxon>
        <taxon>Eurotiomycetes</taxon>
        <taxon>Chaetothyriomycetidae</taxon>
        <taxon>Chaetothyriales</taxon>
        <taxon>Cyphellophoraceae</taxon>
        <taxon>Cyphellophora</taxon>
    </lineage>
</organism>
<comment type="caution">
    <text evidence="2">The sequence shown here is derived from an EMBL/GenBank/DDBJ whole genome shotgun (WGS) entry which is preliminary data.</text>
</comment>
<dbReference type="AlphaFoldDB" id="A0A0N1H0P9"/>
<dbReference type="VEuPathDB" id="FungiDB:AB675_3980"/>
<keyword evidence="3" id="KW-1185">Reference proteome</keyword>
<dbReference type="GeneID" id="28735961"/>